<gene>
    <name evidence="11" type="primary">8028063</name>
    <name evidence="10" type="ORF">IscW_ISCW002293</name>
</gene>
<dbReference type="Gene3D" id="3.30.200.20">
    <property type="entry name" value="Phosphorylase Kinase, domain 1"/>
    <property type="match status" value="1"/>
</dbReference>
<dbReference type="Gene3D" id="1.10.510.10">
    <property type="entry name" value="Transferase(Phosphotransferase) domain 1"/>
    <property type="match status" value="1"/>
</dbReference>
<dbReference type="EMBL" id="ABJB010765747">
    <property type="status" value="NOT_ANNOTATED_CDS"/>
    <property type="molecule type" value="Genomic_DNA"/>
</dbReference>
<reference evidence="11" key="2">
    <citation type="submission" date="2020-05" db="UniProtKB">
        <authorList>
            <consortium name="EnsemblMetazoa"/>
        </authorList>
    </citation>
    <scope>IDENTIFICATION</scope>
    <source>
        <strain evidence="11">wikel</strain>
    </source>
</reference>
<feature type="binding site" evidence="7">
    <location>
        <position position="38"/>
    </location>
    <ligand>
        <name>ATP</name>
        <dbReference type="ChEBI" id="CHEBI:30616"/>
    </ligand>
</feature>
<dbReference type="STRING" id="6945.B7PCY0"/>
<dbReference type="EMBL" id="ABJB010773021">
    <property type="status" value="NOT_ANNOTATED_CDS"/>
    <property type="molecule type" value="Genomic_DNA"/>
</dbReference>
<dbReference type="InterPro" id="IPR017441">
    <property type="entry name" value="Protein_kinase_ATP_BS"/>
</dbReference>
<dbReference type="PaxDb" id="6945-B7PCY0"/>
<dbReference type="InParanoid" id="B7PCY0"/>
<dbReference type="PROSITE" id="PS50011">
    <property type="entry name" value="PROTEIN_KINASE_DOM"/>
    <property type="match status" value="1"/>
</dbReference>
<protein>
    <recommendedName>
        <fullName evidence="1">non-specific serine/threonine protein kinase</fullName>
        <ecNumber evidence="1">2.7.11.1</ecNumber>
    </recommendedName>
</protein>
<dbReference type="SUPFAM" id="SSF56112">
    <property type="entry name" value="Protein kinase-like (PK-like)"/>
    <property type="match status" value="1"/>
</dbReference>
<dbReference type="GO" id="GO:0004674">
    <property type="term" value="F:protein serine/threonine kinase activity"/>
    <property type="evidence" value="ECO:0007669"/>
    <property type="project" value="UniProtKB-KW"/>
</dbReference>
<keyword evidence="3 10" id="KW-0808">Transferase</keyword>
<evidence type="ECO:0000259" key="9">
    <source>
        <dbReference type="PROSITE" id="PS50011"/>
    </source>
</evidence>
<proteinExistence type="evidence at protein level"/>
<dbReference type="EMBL" id="ABJB010340086">
    <property type="status" value="NOT_ANNOTATED_CDS"/>
    <property type="molecule type" value="Genomic_DNA"/>
</dbReference>
<dbReference type="InterPro" id="IPR050235">
    <property type="entry name" value="CK1_Ser-Thr_kinase"/>
</dbReference>
<dbReference type="EMBL" id="ABJB010568316">
    <property type="status" value="NOT_ANNOTATED_CDS"/>
    <property type="molecule type" value="Genomic_DNA"/>
</dbReference>
<evidence type="ECO:0000256" key="7">
    <source>
        <dbReference type="PROSITE-ProRule" id="PRU10141"/>
    </source>
</evidence>
<dbReference type="PANTHER" id="PTHR11909">
    <property type="entry name" value="CASEIN KINASE-RELATED"/>
    <property type="match status" value="1"/>
</dbReference>
<feature type="domain" description="Protein kinase" evidence="9">
    <location>
        <begin position="9"/>
        <end position="283"/>
    </location>
</feature>
<accession>B7PCY0</accession>
<evidence type="ECO:0000256" key="5">
    <source>
        <dbReference type="ARBA" id="ARBA00022777"/>
    </source>
</evidence>
<evidence type="ECO:0000256" key="1">
    <source>
        <dbReference type="ARBA" id="ARBA00012513"/>
    </source>
</evidence>
<dbReference type="VEuPathDB" id="VectorBase:ISCW002293"/>
<organism>
    <name type="scientific">Ixodes scapularis</name>
    <name type="common">Black-legged tick</name>
    <name type="synonym">Deer tick</name>
    <dbReference type="NCBI Taxonomy" id="6945"/>
    <lineage>
        <taxon>Eukaryota</taxon>
        <taxon>Metazoa</taxon>
        <taxon>Ecdysozoa</taxon>
        <taxon>Arthropoda</taxon>
        <taxon>Chelicerata</taxon>
        <taxon>Arachnida</taxon>
        <taxon>Acari</taxon>
        <taxon>Parasitiformes</taxon>
        <taxon>Ixodida</taxon>
        <taxon>Ixodoidea</taxon>
        <taxon>Ixodidae</taxon>
        <taxon>Ixodinae</taxon>
        <taxon>Ixodes</taxon>
    </lineage>
</organism>
<dbReference type="EMBL" id="ABJB011007785">
    <property type="status" value="NOT_ANNOTATED_CDS"/>
    <property type="molecule type" value="Genomic_DNA"/>
</dbReference>
<sequence length="283" mass="30934">MELRVGNKYRLGRKIGSGSFGDIYLGTNITTGEEVAIKLECIKTKHPQLHIESKFYKMMQGGVGIPLIKWCGSEGDYNVMVMELLGPSLEDLFNFCNRKFSLKTVLLLADQLVSRAEFATYLNYCRSMRFDEKPDYSYLRQLLRNLFHRQGFTYDYVFDWNMLKFGGSRSSGSQQQAAPQGAGVSDGAPATTLGVVGGEGGPTPGGDHRPHPSTAASRGLPPTTASGSQRPSYRGTFLTGMNGEQHGTPAHAAPPYPPWRKSEHHNPPSGALTKSGVAKASDR</sequence>
<evidence type="ECO:0000256" key="4">
    <source>
        <dbReference type="ARBA" id="ARBA00022741"/>
    </source>
</evidence>
<dbReference type="InterPro" id="IPR000719">
    <property type="entry name" value="Prot_kinase_dom"/>
</dbReference>
<feature type="region of interest" description="Disordered" evidence="8">
    <location>
        <begin position="169"/>
        <end position="283"/>
    </location>
</feature>
<dbReference type="PROSITE" id="PS00107">
    <property type="entry name" value="PROTEIN_KINASE_ATP"/>
    <property type="match status" value="1"/>
</dbReference>
<keyword evidence="13" id="KW-1267">Proteomics identification</keyword>
<dbReference type="InterPro" id="IPR011009">
    <property type="entry name" value="Kinase-like_dom_sf"/>
</dbReference>
<dbReference type="EMBL" id="ABJB011021770">
    <property type="status" value="NOT_ANNOTATED_CDS"/>
    <property type="molecule type" value="Genomic_DNA"/>
</dbReference>
<keyword evidence="6 7" id="KW-0067">ATP-binding</keyword>
<dbReference type="EnsemblMetazoa" id="ISCW002293-RA">
    <property type="protein sequence ID" value="ISCW002293-PA"/>
    <property type="gene ID" value="ISCW002293"/>
</dbReference>
<evidence type="ECO:0007829" key="13">
    <source>
        <dbReference type="PeptideAtlas" id="B7PCY0"/>
    </source>
</evidence>
<evidence type="ECO:0000256" key="8">
    <source>
        <dbReference type="SAM" id="MobiDB-lite"/>
    </source>
</evidence>
<dbReference type="VEuPathDB" id="VectorBase:ISCI002293"/>
<dbReference type="VEuPathDB" id="VectorBase:ISCP_033608"/>
<keyword evidence="12" id="KW-1185">Reference proteome</keyword>
<dbReference type="GO" id="GO:0005524">
    <property type="term" value="F:ATP binding"/>
    <property type="evidence" value="ECO:0007669"/>
    <property type="project" value="UniProtKB-UniRule"/>
</dbReference>
<evidence type="ECO:0000313" key="10">
    <source>
        <dbReference type="EMBL" id="EEC04452.1"/>
    </source>
</evidence>
<feature type="compositionally biased region" description="Gly residues" evidence="8">
    <location>
        <begin position="195"/>
        <end position="204"/>
    </location>
</feature>
<dbReference type="HOGENOM" id="CLU_984418_0_0_1"/>
<feature type="compositionally biased region" description="Low complexity" evidence="8">
    <location>
        <begin position="169"/>
        <end position="185"/>
    </location>
</feature>
<evidence type="ECO:0000313" key="11">
    <source>
        <dbReference type="EnsemblMetazoa" id="ISCW002293-PA"/>
    </source>
</evidence>
<dbReference type="AlphaFoldDB" id="B7PCY0"/>
<dbReference type="EC" id="2.7.11.1" evidence="1"/>
<dbReference type="KEGG" id="isc:8028063"/>
<name>B7PCY0_IXOSC</name>
<dbReference type="EMBL" id="DS686886">
    <property type="protein sequence ID" value="EEC04452.1"/>
    <property type="molecule type" value="Genomic_DNA"/>
</dbReference>
<evidence type="ECO:0000256" key="2">
    <source>
        <dbReference type="ARBA" id="ARBA00022527"/>
    </source>
</evidence>
<dbReference type="Proteomes" id="UP000001555">
    <property type="component" value="Unassembled WGS sequence"/>
</dbReference>
<keyword evidence="5 10" id="KW-0418">Kinase</keyword>
<reference evidence="10 12" key="1">
    <citation type="submission" date="2008-03" db="EMBL/GenBank/DDBJ databases">
        <title>Annotation of Ixodes scapularis.</title>
        <authorList>
            <consortium name="Ixodes scapularis Genome Project Consortium"/>
            <person name="Caler E."/>
            <person name="Hannick L.I."/>
            <person name="Bidwell S."/>
            <person name="Joardar V."/>
            <person name="Thiagarajan M."/>
            <person name="Amedeo P."/>
            <person name="Galinsky K.J."/>
            <person name="Schobel S."/>
            <person name="Inman J."/>
            <person name="Hostetler J."/>
            <person name="Miller J."/>
            <person name="Hammond M."/>
            <person name="Megy K."/>
            <person name="Lawson D."/>
            <person name="Kodira C."/>
            <person name="Sutton G."/>
            <person name="Meyer J."/>
            <person name="Hill C.A."/>
            <person name="Birren B."/>
            <person name="Nene V."/>
            <person name="Collins F."/>
            <person name="Alarcon-Chaidez F."/>
            <person name="Wikel S."/>
            <person name="Strausberg R."/>
        </authorList>
    </citation>
    <scope>NUCLEOTIDE SEQUENCE [LARGE SCALE GENOMIC DNA]</scope>
    <source>
        <strain evidence="12">Wikel</strain>
        <strain evidence="10">Wikel colony</strain>
    </source>
</reference>
<evidence type="ECO:0000313" key="12">
    <source>
        <dbReference type="Proteomes" id="UP000001555"/>
    </source>
</evidence>
<dbReference type="SMART" id="SM00220">
    <property type="entry name" value="S_TKc"/>
    <property type="match status" value="1"/>
</dbReference>
<dbReference type="EMBL" id="ABJB010931005">
    <property type="status" value="NOT_ANNOTATED_CDS"/>
    <property type="molecule type" value="Genomic_DNA"/>
</dbReference>
<dbReference type="FunFam" id="3.30.200.20:FF:000538">
    <property type="entry name" value="Putative Casein kinase I"/>
    <property type="match status" value="1"/>
</dbReference>
<evidence type="ECO:0000256" key="6">
    <source>
        <dbReference type="ARBA" id="ARBA00022840"/>
    </source>
</evidence>
<keyword evidence="4 7" id="KW-0547">Nucleotide-binding</keyword>
<dbReference type="OrthoDB" id="5800476at2759"/>
<evidence type="ECO:0000256" key="3">
    <source>
        <dbReference type="ARBA" id="ARBA00022679"/>
    </source>
</evidence>
<keyword evidence="2" id="KW-0723">Serine/threonine-protein kinase</keyword>